<feature type="domain" description="B12-binding" evidence="4">
    <location>
        <begin position="89"/>
        <end position="211"/>
    </location>
</feature>
<keyword evidence="6" id="KW-0489">Methyltransferase</keyword>
<dbReference type="RefSeq" id="WP_073030170.1">
    <property type="nucleotide sequence ID" value="NZ_FQXJ01000008.1"/>
</dbReference>
<dbReference type="Pfam" id="PF02607">
    <property type="entry name" value="B12-binding_2"/>
    <property type="match status" value="1"/>
</dbReference>
<dbReference type="CDD" id="cd02070">
    <property type="entry name" value="corrinoid_protein_B12-BD"/>
    <property type="match status" value="1"/>
</dbReference>
<comment type="similarity">
    <text evidence="1">Belongs to the methylamine corrinoid protein family.</text>
</comment>
<dbReference type="GO" id="GO:0050667">
    <property type="term" value="P:homocysteine metabolic process"/>
    <property type="evidence" value="ECO:0007669"/>
    <property type="project" value="TreeGrafter"/>
</dbReference>
<evidence type="ECO:0000256" key="2">
    <source>
        <dbReference type="ARBA" id="ARBA00022723"/>
    </source>
</evidence>
<dbReference type="GO" id="GO:0032259">
    <property type="term" value="P:methylation"/>
    <property type="evidence" value="ECO:0007669"/>
    <property type="project" value="UniProtKB-KW"/>
</dbReference>
<proteinExistence type="inferred from homology"/>
<keyword evidence="7" id="KW-1185">Reference proteome</keyword>
<protein>
    <submittedName>
        <fullName evidence="6">5-methyltetrahydrofolate--homocysteine methyltransferase</fullName>
    </submittedName>
</protein>
<evidence type="ECO:0000313" key="7">
    <source>
        <dbReference type="Proteomes" id="UP000183954"/>
    </source>
</evidence>
<accession>A0A1M5YPM6</accession>
<dbReference type="NCBIfam" id="TIGR02370">
    <property type="entry name" value="pyl_corrinoid"/>
    <property type="match status" value="1"/>
</dbReference>
<dbReference type="PROSITE" id="PS51337">
    <property type="entry name" value="B12_BINDING_NTER"/>
    <property type="match status" value="1"/>
</dbReference>
<dbReference type="InterPro" id="IPR036594">
    <property type="entry name" value="Meth_synthase_dom"/>
</dbReference>
<gene>
    <name evidence="6" type="ORF">SAMN02746098_02620</name>
</gene>
<dbReference type="STRING" id="1121420.SAMN02746098_02620"/>
<keyword evidence="3" id="KW-0170">Cobalt</keyword>
<dbReference type="GO" id="GO:0015948">
    <property type="term" value="P:methanogenesis"/>
    <property type="evidence" value="ECO:0007669"/>
    <property type="project" value="InterPro"/>
</dbReference>
<dbReference type="EMBL" id="FQXJ01000008">
    <property type="protein sequence ID" value="SHI13891.1"/>
    <property type="molecule type" value="Genomic_DNA"/>
</dbReference>
<dbReference type="GO" id="GO:0008705">
    <property type="term" value="F:methionine synthase activity"/>
    <property type="evidence" value="ECO:0007669"/>
    <property type="project" value="TreeGrafter"/>
</dbReference>
<dbReference type="SMART" id="SM01018">
    <property type="entry name" value="B12-binding_2"/>
    <property type="match status" value="1"/>
</dbReference>
<dbReference type="InterPro" id="IPR012741">
    <property type="entry name" value="Corrinoid_p"/>
</dbReference>
<dbReference type="Gene3D" id="1.10.1240.10">
    <property type="entry name" value="Methionine synthase domain"/>
    <property type="match status" value="1"/>
</dbReference>
<evidence type="ECO:0000259" key="4">
    <source>
        <dbReference type="PROSITE" id="PS51332"/>
    </source>
</evidence>
<dbReference type="InterPro" id="IPR050554">
    <property type="entry name" value="Met_Synthase/Corrinoid"/>
</dbReference>
<evidence type="ECO:0000259" key="5">
    <source>
        <dbReference type="PROSITE" id="PS51337"/>
    </source>
</evidence>
<dbReference type="InterPro" id="IPR036724">
    <property type="entry name" value="Cobalamin-bd_sf"/>
</dbReference>
<dbReference type="PANTHER" id="PTHR45833:SF1">
    <property type="entry name" value="METHIONINE SYNTHASE"/>
    <property type="match status" value="1"/>
</dbReference>
<dbReference type="SUPFAM" id="SSF52242">
    <property type="entry name" value="Cobalamin (vitamin B12)-binding domain"/>
    <property type="match status" value="1"/>
</dbReference>
<dbReference type="FunFam" id="3.40.50.280:FF:000003">
    <property type="entry name" value="Dimethylamine methyltransferase corrinoid protein"/>
    <property type="match status" value="1"/>
</dbReference>
<dbReference type="AlphaFoldDB" id="A0A1M5YPM6"/>
<feature type="domain" description="B12-binding N-terminal" evidence="5">
    <location>
        <begin position="1"/>
        <end position="89"/>
    </location>
</feature>
<keyword evidence="2" id="KW-0479">Metal-binding</keyword>
<dbReference type="GO" id="GO:0005829">
    <property type="term" value="C:cytosol"/>
    <property type="evidence" value="ECO:0007669"/>
    <property type="project" value="TreeGrafter"/>
</dbReference>
<dbReference type="PROSITE" id="PS51332">
    <property type="entry name" value="B12_BINDING"/>
    <property type="match status" value="1"/>
</dbReference>
<keyword evidence="6" id="KW-0808">Transferase</keyword>
<sequence>MPNYYEEISQNVITGQLDRVKQLTQQAIGAGNNPVEIINQGLIPGMSVVGARFKAGQMYVPEVLMSARAMNAGMDLVKPLILTKDIPSAGKVVIGTVKGDLHDIGKNLVGMMLESAGFTVINVGVDAGPEKFLQSIKEHQPGVIGMSALLTTTMLAMKDTIELLKEEGLRDKVKVMIGGAPISQDFADEIGADGFAPDAGSAADLCKKLLA</sequence>
<name>A0A1M5YPM6_9FIRM</name>
<dbReference type="InterPro" id="IPR006158">
    <property type="entry name" value="Cobalamin-bd"/>
</dbReference>
<dbReference type="GO" id="GO:0046653">
    <property type="term" value="P:tetrahydrofolate metabolic process"/>
    <property type="evidence" value="ECO:0007669"/>
    <property type="project" value="TreeGrafter"/>
</dbReference>
<evidence type="ECO:0000256" key="3">
    <source>
        <dbReference type="ARBA" id="ARBA00023285"/>
    </source>
</evidence>
<reference evidence="7" key="1">
    <citation type="submission" date="2016-11" db="EMBL/GenBank/DDBJ databases">
        <authorList>
            <person name="Varghese N."/>
            <person name="Submissions S."/>
        </authorList>
    </citation>
    <scope>NUCLEOTIDE SEQUENCE [LARGE SCALE GENOMIC DNA]</scope>
    <source>
        <strain evidence="7">DSM 15449</strain>
    </source>
</reference>
<dbReference type="PANTHER" id="PTHR45833">
    <property type="entry name" value="METHIONINE SYNTHASE"/>
    <property type="match status" value="1"/>
</dbReference>
<dbReference type="InterPro" id="IPR003759">
    <property type="entry name" value="Cbl-bd_cap"/>
</dbReference>
<dbReference type="Pfam" id="PF02310">
    <property type="entry name" value="B12-binding"/>
    <property type="match status" value="1"/>
</dbReference>
<dbReference type="SUPFAM" id="SSF47644">
    <property type="entry name" value="Methionine synthase domain"/>
    <property type="match status" value="1"/>
</dbReference>
<dbReference type="GO" id="GO:0031419">
    <property type="term" value="F:cobalamin binding"/>
    <property type="evidence" value="ECO:0007669"/>
    <property type="project" value="InterPro"/>
</dbReference>
<dbReference type="GO" id="GO:0050897">
    <property type="term" value="F:cobalt ion binding"/>
    <property type="evidence" value="ECO:0007669"/>
    <property type="project" value="InterPro"/>
</dbReference>
<evidence type="ECO:0000256" key="1">
    <source>
        <dbReference type="ARBA" id="ARBA00010854"/>
    </source>
</evidence>
<dbReference type="Gene3D" id="3.40.50.280">
    <property type="entry name" value="Cobalamin-binding domain"/>
    <property type="match status" value="1"/>
</dbReference>
<evidence type="ECO:0000313" key="6">
    <source>
        <dbReference type="EMBL" id="SHI13891.1"/>
    </source>
</evidence>
<dbReference type="Proteomes" id="UP000183954">
    <property type="component" value="Unassembled WGS sequence"/>
</dbReference>
<organism evidence="6 7">
    <name type="scientific">Desulfosporosinus lacus DSM 15449</name>
    <dbReference type="NCBI Taxonomy" id="1121420"/>
    <lineage>
        <taxon>Bacteria</taxon>
        <taxon>Bacillati</taxon>
        <taxon>Bacillota</taxon>
        <taxon>Clostridia</taxon>
        <taxon>Eubacteriales</taxon>
        <taxon>Desulfitobacteriaceae</taxon>
        <taxon>Desulfosporosinus</taxon>
    </lineage>
</organism>
<dbReference type="OrthoDB" id="9783599at2"/>